<name>A0ABT0P4X6_9ACTN</name>
<dbReference type="EMBL" id="JAMCCK010000081">
    <property type="protein sequence ID" value="MCL3998792.1"/>
    <property type="molecule type" value="Genomic_DNA"/>
</dbReference>
<gene>
    <name evidence="1" type="ORF">M4438_35745</name>
</gene>
<evidence type="ECO:0000313" key="1">
    <source>
        <dbReference type="EMBL" id="MCL3998792.1"/>
    </source>
</evidence>
<reference evidence="1 2" key="1">
    <citation type="submission" date="2022-05" db="EMBL/GenBank/DDBJ databases">
        <title>Genome Resource of Streptomyces lavenduligriseus GA1-1, a Strain with Broad-Spectrum Antifungal Activity against Phytopathogenic Fungi.</title>
        <authorList>
            <person name="Qi D."/>
        </authorList>
    </citation>
    <scope>NUCLEOTIDE SEQUENCE [LARGE SCALE GENOMIC DNA]</scope>
    <source>
        <strain evidence="1 2">GA1-1</strain>
    </source>
</reference>
<organism evidence="1 2">
    <name type="scientific">Streptomyces lavenduligriseus</name>
    <dbReference type="NCBI Taxonomy" id="67315"/>
    <lineage>
        <taxon>Bacteria</taxon>
        <taxon>Bacillati</taxon>
        <taxon>Actinomycetota</taxon>
        <taxon>Actinomycetes</taxon>
        <taxon>Kitasatosporales</taxon>
        <taxon>Streptomycetaceae</taxon>
        <taxon>Streptomyces</taxon>
    </lineage>
</organism>
<proteinExistence type="predicted"/>
<accession>A0ABT0P4X6</accession>
<comment type="caution">
    <text evidence="1">The sequence shown here is derived from an EMBL/GenBank/DDBJ whole genome shotgun (WGS) entry which is preliminary data.</text>
</comment>
<dbReference type="Proteomes" id="UP001202052">
    <property type="component" value="Unassembled WGS sequence"/>
</dbReference>
<sequence length="230" mass="26126">MTARPEDFTRETAVDDPALGLPADLARELTEWERSIPDGGFTSRPALRKHVKHGLEIAQKVARFLGPRWVVRYWDEQHQDEKFVCWGCDRFHWTADAHGSPPHPLDITVEGEASLDPLRAEGFGYLAPDDPAAGLWLSDDLVAAFETWARQIDETLEQDLPYQEEDRHAAEWQRLFREGRELSKRLAHELGPARSVTYKGLANGGLTTITSETWQGDRQVGRRPQLPAEH</sequence>
<dbReference type="RefSeq" id="WP_249493360.1">
    <property type="nucleotide sequence ID" value="NZ_JAMCCK010000081.1"/>
</dbReference>
<protein>
    <submittedName>
        <fullName evidence="1">Uncharacterized protein</fullName>
    </submittedName>
</protein>
<evidence type="ECO:0000313" key="2">
    <source>
        <dbReference type="Proteomes" id="UP001202052"/>
    </source>
</evidence>
<keyword evidence="2" id="KW-1185">Reference proteome</keyword>